<dbReference type="EMBL" id="AP014693">
    <property type="protein sequence ID" value="BAQ02722.2"/>
    <property type="molecule type" value="Genomic_DNA"/>
</dbReference>
<accession>A0A0A8J903</accession>
<evidence type="ECO:0000256" key="1">
    <source>
        <dbReference type="SAM" id="MobiDB-lite"/>
    </source>
</evidence>
<evidence type="ECO:0000313" key="2">
    <source>
        <dbReference type="EMBL" id="BAQ02722.2"/>
    </source>
</evidence>
<organism evidence="2 3">
    <name type="scientific">Ralstonia phage RSL2</name>
    <dbReference type="NCBI Taxonomy" id="1585840"/>
    <lineage>
        <taxon>Viruses</taxon>
        <taxon>Duplodnaviria</taxon>
        <taxon>Heunggongvirae</taxon>
        <taxon>Uroviricota</taxon>
        <taxon>Caudoviricetes</taxon>
        <taxon>Chimalliviridae</taxon>
        <taxon>Chiangmaivirus</taxon>
        <taxon>Chiangmaivirus RSL2</taxon>
    </lineage>
</organism>
<protein>
    <submittedName>
        <fullName evidence="2">Uncharacterized protein</fullName>
    </submittedName>
</protein>
<dbReference type="Proteomes" id="UP000203794">
    <property type="component" value="Segment"/>
</dbReference>
<name>A0A0A8J903_9CAUD</name>
<proteinExistence type="predicted"/>
<feature type="compositionally biased region" description="Basic residues" evidence="1">
    <location>
        <begin position="249"/>
        <end position="271"/>
    </location>
</feature>
<reference evidence="2 3" key="1">
    <citation type="submission" date="2014-12" db="EMBL/GenBank/DDBJ databases">
        <title>Genome analysis of a novel jumbo phage RSL2 infecting the phytopathogen Ralstonia solanacearum.</title>
        <authorList>
            <person name="Kawasaki T."/>
            <person name="Fujie M."/>
            <person name="Chatchawankanphanich O."/>
            <person name="Ogata H."/>
            <person name="Yamada T."/>
        </authorList>
    </citation>
    <scope>NUCLEOTIDE SEQUENCE [LARGE SCALE GENOMIC DNA]</scope>
    <source>
        <strain evidence="2 3">RSL2</strain>
    </source>
</reference>
<feature type="region of interest" description="Disordered" evidence="1">
    <location>
        <begin position="243"/>
        <end position="271"/>
    </location>
</feature>
<sequence length="271" mass="32047">MFALIVVIAIKAFFSWKRPKKEKKMSRKDKRELKRLLYAAQLQSSRERSAQQLKYDTFKDSLQKFIAASKNQNYSLVRFTKGVLDQIEDEMIAYEGACTKSHYIGQYMPNYYAVIMMHGMQAVIEYSGRKGLQAIGMDLMQFVEHHFRIKNLNGVLYRHRQHLHYADRCECMAVAILEFFGRPISQSVIMSCAVPFDMCKEDEDLTTWDNVRHEFFERGIDQYFAGAVKHVERENYATQARLDNQEHQKNRRQRSARIKKQNRKARKMNYA</sequence>
<keyword evidence="3" id="KW-1185">Reference proteome</keyword>
<evidence type="ECO:0000313" key="3">
    <source>
        <dbReference type="Proteomes" id="UP000203794"/>
    </source>
</evidence>